<dbReference type="InterPro" id="IPR027417">
    <property type="entry name" value="P-loop_NTPase"/>
</dbReference>
<evidence type="ECO:0000313" key="22">
    <source>
        <dbReference type="EMBL" id="EAD5786689.1"/>
    </source>
</evidence>
<sequence length="498" mass="55142">MKTIHFDMNKYETHVDLEYLKEHGRVEKISDGVIFCSGLENAALHQAVLIDERHRGVILELNEEFVGIGLIDKTNDILEGMHVGVSGKFIEVDLFEEMAGRVIDTTGKMLYEESEEKPTATSPLFCVTPAIMTIDSVTRPLNTGLAVIDSITPIGRGQRQLILGNRQSGKTQIAVDTIINQHDQNVHCIYVAIGLKAAYIAEVIETLRNHGAMEYSTVVATAASDSLTAQYLTPYAGMAVAEALRDQGKDVLIILDDLTKHADAYRAITLLFNRPPGREAYPGDSFYIHSSLLERAVQMNEEHGGGSITAIPMIETLSDDVTAYIPTNVISITDGQLFLKSDLFNRGQKPAVDVGVSVSRIGGDAQHPIIRKLSKNLTLILSQFEELKELLDFGNALDDGSMKMVSDGRLLTELFKQKILSPLSVTELIVILYAFQNGFLTKIPPANIQTFKDLLLEKAHMHKDFESFSAQIETINELNESHIEMLEEIIREAGRLFS</sequence>
<evidence type="ECO:0000313" key="70">
    <source>
        <dbReference type="Proteomes" id="UP000354255"/>
    </source>
</evidence>
<dbReference type="EMBL" id="AABBYJ010000009">
    <property type="protein sequence ID" value="EAG4332297.1"/>
    <property type="molecule type" value="Genomic_DNA"/>
</dbReference>
<dbReference type="Proteomes" id="UP000530452">
    <property type="component" value="Unassembled WGS sequence"/>
</dbReference>
<dbReference type="Pfam" id="PF00006">
    <property type="entry name" value="ATP-synt_ab"/>
    <property type="match status" value="1"/>
</dbReference>
<dbReference type="Proteomes" id="UP000336166">
    <property type="component" value="Unassembled WGS sequence"/>
</dbReference>
<dbReference type="Proteomes" id="UP000350032">
    <property type="component" value="Unassembled WGS sequence"/>
</dbReference>
<evidence type="ECO:0000313" key="59">
    <source>
        <dbReference type="EMBL" id="KAA9447499.1"/>
    </source>
</evidence>
<comment type="function">
    <text evidence="12">Produces ATP from ADP in the presence of a proton gradient across the membrane. The alpha chain is a regulatory subunit.</text>
</comment>
<dbReference type="Proteomes" id="UP000364988">
    <property type="component" value="Unassembled WGS sequence"/>
</dbReference>
<evidence type="ECO:0000313" key="84">
    <source>
        <dbReference type="Proteomes" id="UP000460224"/>
    </source>
</evidence>
<dbReference type="EC" id="7.1.2.2" evidence="12"/>
<evidence type="ECO:0000313" key="20">
    <source>
        <dbReference type="EMBL" id="EAD3792335.1"/>
    </source>
</evidence>
<dbReference type="EMBL" id="AACKDQ010000020">
    <property type="protein sequence ID" value="EAK9317340.1"/>
    <property type="molecule type" value="Genomic_DNA"/>
</dbReference>
<dbReference type="RefSeq" id="WP_003728365.1">
    <property type="nucleotide sequence ID" value="NC_021824.1"/>
</dbReference>
<proteinExistence type="inferred from homology"/>
<accession>A0A0B8R564</accession>
<comment type="catalytic activity">
    <reaction evidence="12">
        <text>ATP + H2O + 4 H(+)(in) = ADP + phosphate + 5 H(+)(out)</text>
        <dbReference type="Rhea" id="RHEA:57720"/>
        <dbReference type="ChEBI" id="CHEBI:15377"/>
        <dbReference type="ChEBI" id="CHEBI:15378"/>
        <dbReference type="ChEBI" id="CHEBI:30616"/>
        <dbReference type="ChEBI" id="CHEBI:43474"/>
        <dbReference type="ChEBI" id="CHEBI:456216"/>
        <dbReference type="EC" id="7.1.2.2"/>
    </reaction>
</comment>
<dbReference type="EMBL" id="AAAQQZ010000007">
    <property type="protein sequence ID" value="EAE1339830.1"/>
    <property type="molecule type" value="Genomic_DNA"/>
</dbReference>
<dbReference type="PANTHER" id="PTHR48082:SF2">
    <property type="entry name" value="ATP SYNTHASE SUBUNIT ALPHA, MITOCHONDRIAL"/>
    <property type="match status" value="1"/>
</dbReference>
<dbReference type="OMA" id="CIYCCIG"/>
<evidence type="ECO:0000313" key="43">
    <source>
        <dbReference type="EMBL" id="ECB9473732.1"/>
    </source>
</evidence>
<evidence type="ECO:0000313" key="101">
    <source>
        <dbReference type="Proteomes" id="UP000840197"/>
    </source>
</evidence>
<dbReference type="Proteomes" id="UP000403352">
    <property type="component" value="Unassembled WGS sequence"/>
</dbReference>
<reference evidence="25 77" key="7">
    <citation type="submission" date="2019-03" db="EMBL/GenBank/DDBJ databases">
        <authorList>
            <person name="Ashton P.M."/>
            <person name="Dallman T."/>
            <person name="Nair S."/>
            <person name="De Pinna E."/>
            <person name="Peters T."/>
            <person name="Grant K."/>
        </authorList>
    </citation>
    <scope>NUCLEOTIDE SEQUENCE [LARGE SCALE GENOMIC DNA]</scope>
    <source>
        <strain evidence="38 95">282333</strain>
        <strain evidence="39 94">282352</strain>
        <strain evidence="37 97">289003</strain>
        <strain evidence="50 86">788324</strain>
        <strain evidence="25">RL15000286</strain>
    </source>
</reference>
<evidence type="ECO:0000313" key="48">
    <source>
        <dbReference type="EMBL" id="EDN7714711.1"/>
    </source>
</evidence>
<dbReference type="EMBL" id="QXLS01000002">
    <property type="protein sequence ID" value="RKA09248.1"/>
    <property type="molecule type" value="Genomic_DNA"/>
</dbReference>
<evidence type="ECO:0000313" key="30">
    <source>
        <dbReference type="EMBL" id="EAG2514747.1"/>
    </source>
</evidence>
<dbReference type="CDD" id="cd18113">
    <property type="entry name" value="ATP-synt_F1_alpha_C"/>
    <property type="match status" value="1"/>
</dbReference>
<dbReference type="Proteomes" id="UP000840197">
    <property type="component" value="Unassembled WGS sequence"/>
</dbReference>
<dbReference type="InterPro" id="IPR005294">
    <property type="entry name" value="ATP_synth_F1_asu"/>
</dbReference>
<evidence type="ECO:0000313" key="82">
    <source>
        <dbReference type="Proteomes" id="UP000427828"/>
    </source>
</evidence>
<dbReference type="Proteomes" id="UP000365297">
    <property type="component" value="Unassembled WGS sequence"/>
</dbReference>
<evidence type="ECO:0000313" key="104">
    <source>
        <dbReference type="Proteomes" id="UP000844415"/>
    </source>
</evidence>
<evidence type="ECO:0000259" key="14">
    <source>
        <dbReference type="Pfam" id="PF00306"/>
    </source>
</evidence>
<keyword evidence="61" id="KW-0378">Hydrolase</keyword>
<dbReference type="EMBL" id="AABFVG010000003">
    <property type="protein sequence ID" value="EAH2281861.1"/>
    <property type="molecule type" value="Genomic_DNA"/>
</dbReference>
<dbReference type="EMBL" id="AAAIXK010000008">
    <property type="protein sequence ID" value="EAC5551464.1"/>
    <property type="molecule type" value="Genomic_DNA"/>
</dbReference>
<evidence type="ECO:0000313" key="97">
    <source>
        <dbReference type="Proteomes" id="UP000546397"/>
    </source>
</evidence>
<evidence type="ECO:0000313" key="49">
    <source>
        <dbReference type="EMBL" id="EDN9835958.1"/>
    </source>
</evidence>
<comment type="caution">
    <text evidence="34">The sequence shown here is derived from an EMBL/GenBank/DDBJ whole genome shotgun (WGS) entry which is preliminary data.</text>
</comment>
<reference evidence="64 66" key="5">
    <citation type="submission" date="2018-06" db="EMBL/GenBank/DDBJ databases">
        <authorList>
            <consortium name="PulseNet: The National Subtyping Network for Foodborne Disease Surveillance"/>
            <person name="Tarr C.L."/>
            <person name="Trees E."/>
            <person name="Katz L.S."/>
            <person name="Carleton-Romer H.A."/>
            <person name="Stroika S."/>
            <person name="Kucerova Z."/>
            <person name="Roache K.F."/>
            <person name="Sabol A.L."/>
            <person name="Besser J."/>
            <person name="Gerner-Smidt P."/>
        </authorList>
    </citation>
    <scope>NUCLEOTIDE SEQUENCE [LARGE SCALE GENOMIC DNA]</scope>
    <source>
        <strain evidence="15 66">2015L-6227</strain>
        <strain evidence="24 64">PNUSAL000134</strain>
        <strain evidence="18 70">PNUSAL000910</strain>
        <strain evidence="26 71">PNUSAL002180</strain>
        <strain evidence="27 87">PNUSAL002298</strain>
        <strain evidence="41 69">PNUSAL004402</strain>
    </source>
</reference>
<evidence type="ECO:0000256" key="7">
    <source>
        <dbReference type="ARBA" id="ARBA00022967"/>
    </source>
</evidence>
<evidence type="ECO:0000313" key="23">
    <source>
        <dbReference type="EMBL" id="EAE1339830.1"/>
    </source>
</evidence>
<evidence type="ECO:0000313" key="65">
    <source>
        <dbReference type="Proteomes" id="UP000337746"/>
    </source>
</evidence>
<keyword evidence="12" id="KW-1003">Cell membrane</keyword>
<evidence type="ECO:0000313" key="77">
    <source>
        <dbReference type="Proteomes" id="UP000393182"/>
    </source>
</evidence>
<dbReference type="Proteomes" id="UP000331186">
    <property type="component" value="Unassembled WGS sequence"/>
</dbReference>
<dbReference type="SMR" id="A0A0B8R564"/>
<dbReference type="EMBL" id="DAAJFY010000002">
    <property type="protein sequence ID" value="HAC0274669.1"/>
    <property type="molecule type" value="Genomic_DNA"/>
</dbReference>
<evidence type="ECO:0000313" key="87">
    <source>
        <dbReference type="Proteomes" id="UP000478682"/>
    </source>
</evidence>
<dbReference type="EMBL" id="AALAQH010000014">
    <property type="protein sequence ID" value="ECX6926006.1"/>
    <property type="molecule type" value="Genomic_DNA"/>
</dbReference>
<evidence type="ECO:0000313" key="19">
    <source>
        <dbReference type="EMBL" id="EAD1184638.1"/>
    </source>
</evidence>
<dbReference type="EMBL" id="AAAJKI010000017">
    <property type="protein sequence ID" value="EAC6548346.1"/>
    <property type="molecule type" value="Genomic_DNA"/>
</dbReference>
<evidence type="ECO:0000313" key="89">
    <source>
        <dbReference type="Proteomes" id="UP000481141"/>
    </source>
</evidence>
<dbReference type="EMBL" id="AAAKQF010000001">
    <property type="protein sequence ID" value="EAC9038954.1"/>
    <property type="molecule type" value="Genomic_DNA"/>
</dbReference>
<dbReference type="Proteomes" id="UP000410967">
    <property type="component" value="Unassembled WGS sequence"/>
</dbReference>
<evidence type="ECO:0000313" key="35">
    <source>
        <dbReference type="EMBL" id="EAG6989351.1"/>
    </source>
</evidence>
<evidence type="ECO:0000313" key="103">
    <source>
        <dbReference type="Proteomes" id="UP000843775"/>
    </source>
</evidence>
<evidence type="ECO:0000313" key="98">
    <source>
        <dbReference type="Proteomes" id="UP000548278"/>
    </source>
</evidence>
<dbReference type="Proteomes" id="UP000467347">
    <property type="component" value="Unassembled WGS sequence"/>
</dbReference>
<dbReference type="EMBL" id="AANEHK010000001">
    <property type="protein sequence ID" value="EDO0984752.1"/>
    <property type="molecule type" value="Genomic_DNA"/>
</dbReference>
<evidence type="ECO:0000313" key="88">
    <source>
        <dbReference type="Proteomes" id="UP000478704"/>
    </source>
</evidence>
<dbReference type="Proteomes" id="UP000272537">
    <property type="component" value="Unassembled WGS sequence"/>
</dbReference>
<dbReference type="EMBL" id="AAIAJJ010000001">
    <property type="protein sequence ID" value="ECC1555606.1"/>
    <property type="molecule type" value="Genomic_DNA"/>
</dbReference>
<evidence type="ECO:0000256" key="5">
    <source>
        <dbReference type="ARBA" id="ARBA00022781"/>
    </source>
</evidence>
<dbReference type="Proteomes" id="UP000481141">
    <property type="component" value="Unassembled WGS sequence"/>
</dbReference>
<dbReference type="EMBL" id="AABATR010000002">
    <property type="protein sequence ID" value="EAG1893097.1"/>
    <property type="molecule type" value="Genomic_DNA"/>
</dbReference>
<evidence type="ECO:0000313" key="83">
    <source>
        <dbReference type="Proteomes" id="UP000455569"/>
    </source>
</evidence>
<evidence type="ECO:0000256" key="3">
    <source>
        <dbReference type="ARBA" id="ARBA00022448"/>
    </source>
</evidence>
<evidence type="ECO:0000313" key="29">
    <source>
        <dbReference type="EMBL" id="EAG2245308.1"/>
    </source>
</evidence>
<dbReference type="Proteomes" id="UP000393182">
    <property type="component" value="Unassembled WGS sequence"/>
</dbReference>
<evidence type="ECO:0000256" key="1">
    <source>
        <dbReference type="ARBA" id="ARBA00004370"/>
    </source>
</evidence>
<evidence type="ECO:0000313" key="61">
    <source>
        <dbReference type="EMBL" id="RKA09248.1"/>
    </source>
</evidence>
<dbReference type="EMBL" id="AAANYN010000003">
    <property type="protein sequence ID" value="EAD5773316.1"/>
    <property type="molecule type" value="Genomic_DNA"/>
</dbReference>
<dbReference type="EMBL" id="AAASLB010000003">
    <property type="protein sequence ID" value="EAE4941949.1"/>
    <property type="molecule type" value="Genomic_DNA"/>
</dbReference>
<evidence type="ECO:0000256" key="6">
    <source>
        <dbReference type="ARBA" id="ARBA00022840"/>
    </source>
</evidence>
<dbReference type="NCBIfam" id="TIGR00962">
    <property type="entry name" value="atpA"/>
    <property type="match status" value="1"/>
</dbReference>
<keyword evidence="6 12" id="KW-0067">ATP-binding</keyword>
<dbReference type="CDD" id="cd01132">
    <property type="entry name" value="F1-ATPase_alpha_CD"/>
    <property type="match status" value="1"/>
</dbReference>
<dbReference type="AlphaFoldDB" id="A0A0B8R564"/>
<dbReference type="EMBL" id="AABEMN010000009">
    <property type="protein sequence ID" value="EAG9519681.1"/>
    <property type="molecule type" value="Genomic_DNA"/>
</dbReference>
<evidence type="ECO:0000313" key="74">
    <source>
        <dbReference type="Proteomes" id="UP000376505"/>
    </source>
</evidence>
<keyword evidence="3 12" id="KW-0813">Transport</keyword>
<dbReference type="Gene3D" id="2.40.30.20">
    <property type="match status" value="1"/>
</dbReference>
<evidence type="ECO:0000313" key="62">
    <source>
        <dbReference type="Proteomes" id="UP000272537"/>
    </source>
</evidence>
<evidence type="ECO:0000313" key="56">
    <source>
        <dbReference type="EMBL" id="HAC0274669.1"/>
    </source>
</evidence>
<dbReference type="InterPro" id="IPR000194">
    <property type="entry name" value="ATPase_F1/V1/A1_a/bsu_nucl-bd"/>
</dbReference>
<evidence type="ECO:0000313" key="52">
    <source>
        <dbReference type="EMBL" id="HAA8054237.1"/>
    </source>
</evidence>
<dbReference type="EMBL" id="AABAWE010000002">
    <property type="protein sequence ID" value="EAG2086664.1"/>
    <property type="molecule type" value="Genomic_DNA"/>
</dbReference>
<dbReference type="Proteomes" id="UP000842809">
    <property type="component" value="Unassembled WGS sequence"/>
</dbReference>
<protein>
    <recommendedName>
        <fullName evidence="12">ATP synthase subunit alpha</fullName>
        <ecNumber evidence="12">7.1.2.2</ecNumber>
    </recommendedName>
    <alternativeName>
        <fullName evidence="12">ATP synthase F1 sector subunit alpha</fullName>
    </alternativeName>
    <alternativeName>
        <fullName evidence="12">F-ATPase subunit alpha</fullName>
    </alternativeName>
</protein>
<evidence type="ECO:0000313" key="91">
    <source>
        <dbReference type="Proteomes" id="UP000525850"/>
    </source>
</evidence>
<dbReference type="Proteomes" id="UP000840039">
    <property type="component" value="Unassembled WGS sequence"/>
</dbReference>
<dbReference type="EMBL" id="AANCRK010000002">
    <property type="protein sequence ID" value="EDN7714711.1"/>
    <property type="molecule type" value="Genomic_DNA"/>
</dbReference>
<dbReference type="InterPro" id="IPR036121">
    <property type="entry name" value="ATPase_F1/V1/A1_a/bsu_N_sf"/>
</dbReference>
<dbReference type="EMBL" id="AAANYR010000004">
    <property type="protein sequence ID" value="EAD5786689.1"/>
    <property type="molecule type" value="Genomic_DNA"/>
</dbReference>
<evidence type="ECO:0000313" key="24">
    <source>
        <dbReference type="EMBL" id="EAE2355192.1"/>
    </source>
</evidence>
<evidence type="ECO:0000313" key="27">
    <source>
        <dbReference type="EMBL" id="EAG1893097.1"/>
    </source>
</evidence>
<dbReference type="SUPFAM" id="SSF47917">
    <property type="entry name" value="C-terminal domain of alpha and beta subunits of F1 ATP synthase"/>
    <property type="match status" value="1"/>
</dbReference>
<dbReference type="Proteomes" id="UP000379076">
    <property type="component" value="Unassembled WGS sequence"/>
</dbReference>
<evidence type="ECO:0000313" key="40">
    <source>
        <dbReference type="EMBL" id="EAH4243093.1"/>
    </source>
</evidence>
<dbReference type="EMBL" id="AABGHY010000003">
    <property type="protein sequence ID" value="EAH3294058.1"/>
    <property type="molecule type" value="Genomic_DNA"/>
</dbReference>
<feature type="domain" description="ATP synthase alpha subunit C-terminal" evidence="14">
    <location>
        <begin position="366"/>
        <end position="492"/>
    </location>
</feature>
<reference evidence="59 84" key="4">
    <citation type="submission" date="2018-04" db="EMBL/GenBank/DDBJ databases">
        <title>Genome Analysis of a Prevalent Clone of Listeria monocytogenes Sequence Type 87 in China.</title>
        <authorList>
            <person name="Wang Y."/>
        </authorList>
    </citation>
    <scope>NUCLEOTIDE SEQUENCE [LARGE SCALE GENOMIC DNA]</scope>
    <source>
        <strain evidence="59 84">ICDC_LM1523</strain>
    </source>
</reference>
<evidence type="ECO:0000313" key="44">
    <source>
        <dbReference type="EMBL" id="ECB9512273.1"/>
    </source>
</evidence>
<dbReference type="EMBL" id="AABBAW010000002">
    <property type="protein sequence ID" value="EAG2514747.1"/>
    <property type="molecule type" value="Genomic_DNA"/>
</dbReference>
<dbReference type="Proteomes" id="UP000528151">
    <property type="component" value="Unassembled WGS sequence"/>
</dbReference>
<dbReference type="Proteomes" id="UP000852906">
    <property type="component" value="Unassembled WGS sequence"/>
</dbReference>
<evidence type="ECO:0000313" key="73">
    <source>
        <dbReference type="Proteomes" id="UP000365297"/>
    </source>
</evidence>
<dbReference type="EMBL" id="AABAGT010000029">
    <property type="protein sequence ID" value="EAG0868474.1"/>
    <property type="molecule type" value="Genomic_DNA"/>
</dbReference>
<evidence type="ECO:0000256" key="8">
    <source>
        <dbReference type="ARBA" id="ARBA00023065"/>
    </source>
</evidence>
<dbReference type="Proteomes" id="UP000339309">
    <property type="component" value="Unassembled WGS sequence"/>
</dbReference>
<evidence type="ECO:0000313" key="102">
    <source>
        <dbReference type="Proteomes" id="UP000841146"/>
    </source>
</evidence>
<keyword evidence="9 12" id="KW-0472">Membrane</keyword>
<keyword evidence="11 12" id="KW-0066">ATP synthesis</keyword>
<dbReference type="Proteomes" id="UP000522199">
    <property type="component" value="Unassembled WGS sequence"/>
</dbReference>
<dbReference type="EMBL" id="AACJYH010000003">
    <property type="protein sequence ID" value="EAK8897055.1"/>
    <property type="molecule type" value="Genomic_DNA"/>
</dbReference>
<evidence type="ECO:0000313" key="72">
    <source>
        <dbReference type="Proteomes" id="UP000364988"/>
    </source>
</evidence>
<evidence type="ECO:0000313" key="58">
    <source>
        <dbReference type="EMBL" id="HAJ9593619.1"/>
    </source>
</evidence>
<dbReference type="EMBL" id="AABBHO010000019">
    <property type="protein sequence ID" value="EAG2997155.1"/>
    <property type="molecule type" value="Genomic_DNA"/>
</dbReference>
<evidence type="ECO:0000256" key="11">
    <source>
        <dbReference type="ARBA" id="ARBA00023310"/>
    </source>
</evidence>
<evidence type="ECO:0000313" key="57">
    <source>
        <dbReference type="EMBL" id="HAC1753722.1"/>
    </source>
</evidence>
<dbReference type="Proteomes" id="UP000841146">
    <property type="component" value="Unassembled WGS sequence"/>
</dbReference>
<dbReference type="SUPFAM" id="SSF50615">
    <property type="entry name" value="N-terminal domain of alpha and beta subunits of F1 ATP synthase"/>
    <property type="match status" value="1"/>
</dbReference>
<dbReference type="Proteomes" id="UP000389283">
    <property type="component" value="Unassembled WGS sequence"/>
</dbReference>
<evidence type="ECO:0000313" key="16">
    <source>
        <dbReference type="EMBL" id="EAC5551464.1"/>
    </source>
</evidence>
<dbReference type="GO" id="GO:0046933">
    <property type="term" value="F:proton-transporting ATP synthase activity, rotational mechanism"/>
    <property type="evidence" value="ECO:0007669"/>
    <property type="project" value="UniProtKB-UniRule"/>
</dbReference>
<dbReference type="HAMAP" id="MF_01346">
    <property type="entry name" value="ATP_synth_alpha_bact"/>
    <property type="match status" value="1"/>
</dbReference>
<evidence type="ECO:0000313" key="76">
    <source>
        <dbReference type="Proteomes" id="UP000389283"/>
    </source>
</evidence>
<evidence type="ECO:0000313" key="37">
    <source>
        <dbReference type="EMBL" id="EAG9519681.1"/>
    </source>
</evidence>
<dbReference type="Proteomes" id="UP000548278">
    <property type="component" value="Unassembled WGS sequence"/>
</dbReference>
<reference evidence="101 102" key="3">
    <citation type="journal article" date="2018" name="Genome Biol.">
        <title>SKESA: strategic k-mer extension for scrupulous assemblies.</title>
        <authorList>
            <person name="Souvorov A."/>
            <person name="Agarwala R."/>
            <person name="Lipman D.J."/>
        </authorList>
    </citation>
    <scope>NUCLEOTIDE SEQUENCE [LARGE SCALE GENOMIC DNA]</scope>
    <source>
        <strain evidence="52">09CEB371LM</strain>
        <strain evidence="58">2017-325981-023-01</strain>
        <strain evidence="54 104">CFIAFB20100120</strain>
        <strain evidence="53 101">CFIAFB20130012</strain>
        <strain evidence="56">CFIAFB20170037</strain>
        <strain evidence="55 102">CFIAFB20170045</strain>
        <strain evidence="57 103">DMG1500109</strain>
    </source>
</reference>
<reference evidence="80 90" key="8">
    <citation type="submission" date="2019-04" db="EMBL/GenBank/DDBJ databases">
        <authorList>
            <consortium name="GenomeTrakr network: Whole genome sequencing for foodborne pathogen traceback"/>
        </authorList>
    </citation>
    <scope>NUCLEOTIDE SEQUENCE [LARGE SCALE GENOMIC DNA]</scope>
    <source>
        <strain evidence="35 98">CFSAN004300</strain>
        <strain evidence="36 90">CFSAN072474</strain>
        <strain evidence="47 72">FLAG-55987</strain>
        <strain evidence="42 80">PHLUSALM00088</strain>
    </source>
</reference>
<evidence type="ECO:0000313" key="99">
    <source>
        <dbReference type="Proteomes" id="UP000549379"/>
    </source>
</evidence>
<evidence type="ECO:0000313" key="53">
    <source>
        <dbReference type="EMBL" id="HAB8398982.1"/>
    </source>
</evidence>
<dbReference type="Proteomes" id="UP000546397">
    <property type="component" value="Unassembled WGS sequence"/>
</dbReference>
<dbReference type="NCBIfam" id="NF009884">
    <property type="entry name" value="PRK13343.1"/>
    <property type="match status" value="1"/>
</dbReference>
<evidence type="ECO:0000313" key="18">
    <source>
        <dbReference type="EMBL" id="EAC9038954.1"/>
    </source>
</evidence>
<dbReference type="Proteomes" id="UP000843775">
    <property type="component" value="Unassembled WGS sequence"/>
</dbReference>
<evidence type="ECO:0000313" key="71">
    <source>
        <dbReference type="Proteomes" id="UP000358545"/>
    </source>
</evidence>
<dbReference type="EMBL" id="AAAREG010000012">
    <property type="protein sequence ID" value="EAE2355192.1"/>
    <property type="molecule type" value="Genomic_DNA"/>
</dbReference>
<evidence type="ECO:0000313" key="50">
    <source>
        <dbReference type="EMBL" id="EDO0984752.1"/>
    </source>
</evidence>
<evidence type="ECO:0000313" key="105">
    <source>
        <dbReference type="Proteomes" id="UP000852906"/>
    </source>
</evidence>
<dbReference type="EMBL" id="DAAIHR010000010">
    <property type="protein sequence ID" value="HAB8398982.1"/>
    <property type="molecule type" value="Genomic_DNA"/>
</dbReference>
<dbReference type="GO" id="GO:0005886">
    <property type="term" value="C:plasma membrane"/>
    <property type="evidence" value="ECO:0007669"/>
    <property type="project" value="UniProtKB-SubCell"/>
</dbReference>
<organism evidence="34 100">
    <name type="scientific">Listeria monocytogenes</name>
    <dbReference type="NCBI Taxonomy" id="1639"/>
    <lineage>
        <taxon>Bacteria</taxon>
        <taxon>Bacillati</taxon>
        <taxon>Bacillota</taxon>
        <taxon>Bacilli</taxon>
        <taxon>Bacillales</taxon>
        <taxon>Listeriaceae</taxon>
        <taxon>Listeria</taxon>
    </lineage>
</organism>
<dbReference type="EMBL" id="DAAJZA010000001">
    <property type="protein sequence ID" value="HAC1753722.1"/>
    <property type="molecule type" value="Genomic_DNA"/>
</dbReference>
<evidence type="ECO:0000313" key="93">
    <source>
        <dbReference type="Proteomes" id="UP000528151"/>
    </source>
</evidence>
<evidence type="ECO:0000313" key="38">
    <source>
        <dbReference type="EMBL" id="EAH2281861.1"/>
    </source>
</evidence>
<evidence type="ECO:0000313" key="68">
    <source>
        <dbReference type="Proteomes" id="UP000345329"/>
    </source>
</evidence>
<evidence type="ECO:0000313" key="55">
    <source>
        <dbReference type="EMBL" id="HAC0011727.1"/>
    </source>
</evidence>
<evidence type="ECO:0000313" key="28">
    <source>
        <dbReference type="EMBL" id="EAG2086664.1"/>
    </source>
</evidence>
<evidence type="ECO:0000313" key="45">
    <source>
        <dbReference type="EMBL" id="ECC1555606.1"/>
    </source>
</evidence>
<dbReference type="Proteomes" id="UP000423131">
    <property type="component" value="Unassembled WGS sequence"/>
</dbReference>
<dbReference type="InterPro" id="IPR038376">
    <property type="entry name" value="ATP_synth_asu_C_sf"/>
</dbReference>
<evidence type="ECO:0000313" key="54">
    <source>
        <dbReference type="EMBL" id="HAB8557068.1"/>
    </source>
</evidence>
<evidence type="ECO:0000313" key="47">
    <source>
        <dbReference type="EMBL" id="ECY6543065.1"/>
    </source>
</evidence>
<dbReference type="Proteomes" id="UP000344343">
    <property type="component" value="Unassembled WGS sequence"/>
</dbReference>
<evidence type="ECO:0000313" key="81">
    <source>
        <dbReference type="Proteomes" id="UP000423131"/>
    </source>
</evidence>
<dbReference type="EMBL" id="MJTJ01000004">
    <property type="protein sequence ID" value="OET52726.1"/>
    <property type="molecule type" value="Genomic_DNA"/>
</dbReference>
<evidence type="ECO:0000313" key="86">
    <source>
        <dbReference type="Proteomes" id="UP000467536"/>
    </source>
</evidence>
<dbReference type="Proteomes" id="UP000398321">
    <property type="component" value="Unassembled WGS sequence"/>
</dbReference>
<dbReference type="Proteomes" id="UP000345329">
    <property type="component" value="Unassembled WGS sequence"/>
</dbReference>
<dbReference type="Proteomes" id="UP000455569">
    <property type="component" value="Unassembled WGS sequence"/>
</dbReference>
<dbReference type="EMBL" id="DAAIJL010000005">
    <property type="protein sequence ID" value="HAB8557068.1"/>
    <property type="molecule type" value="Genomic_DNA"/>
</dbReference>
<reference evidence="65 68" key="6">
    <citation type="submission" date="2018-06" db="EMBL/GenBank/DDBJ databases">
        <authorList>
            <consortium name="GenomeTrakr: Next Generation Sequencing Network for Food Pathogen Tracability"/>
        </authorList>
    </citation>
    <scope>NUCLEOTIDE SEQUENCE [LARGE SCALE GENOMIC DNA]</scope>
    <source>
        <strain evidence="31 99">10B02965A-1</strain>
        <strain evidence="33 93">CFSAN063727</strain>
        <strain evidence="48 83">CFSAN102901</strain>
        <strain evidence="23 75">FDA00006494</strain>
        <strain evidence="16 73">FDA00007096</strain>
        <strain evidence="19 79">FDA00008584</strain>
        <strain evidence="29">FDA00011243</strain>
        <strain evidence="17 63">FDA00013332</strain>
        <strain evidence="22 67">FDA00013853</strain>
        <strain evidence="43 81">FDA00014336</strain>
        <strain evidence="45 76">FDA00014370</strain>
        <strain evidence="44 78">FDA00014392</strain>
        <strain evidence="51">FDA00015054</strain>
        <strain evidence="32 96">FDA1005580-S054-001</strain>
        <strain evidence="88">FDA1090798-S029-001</strain>
        <strain evidence="89">FDA956581-098-004</strain>
        <strain evidence="30 91">FDA960927-006-004</strain>
        <strain evidence="34 100">FLAG-38921</strain>
        <strain evidence="46 82">FLAG-51482A</strain>
        <strain evidence="28 65">FLAG-54356</strain>
        <strain evidence="21 74">FSIS31901579</strain>
        <strain evidence="40 92">LS1344</strain>
        <strain evidence="49 85">OSF101448</strain>
        <strain evidence="20 68">VA-WGS-00405</strain>
    </source>
</reference>
<evidence type="ECO:0000256" key="12">
    <source>
        <dbReference type="HAMAP-Rule" id="MF_01346"/>
    </source>
</evidence>
<evidence type="ECO:0000313" key="15">
    <source>
        <dbReference type="EMBL" id="EAC4552776.1"/>
    </source>
</evidence>
<evidence type="ECO:0000313" key="100">
    <source>
        <dbReference type="Proteomes" id="UP000566721"/>
    </source>
</evidence>
<evidence type="ECO:0000313" key="42">
    <source>
        <dbReference type="EMBL" id="EAK9317340.1"/>
    </source>
</evidence>
<evidence type="ECO:0000313" key="92">
    <source>
        <dbReference type="Proteomes" id="UP000527632"/>
    </source>
</evidence>
<reference evidence="53" key="9">
    <citation type="submission" date="2020-01" db="EMBL/GenBank/DDBJ databases">
        <authorList>
            <consortium name="NCBI Pathogen Detection Project"/>
        </authorList>
    </citation>
    <scope>NUCLEOTIDE SEQUENCE</scope>
    <source>
        <strain evidence="52">09CEB371LM</strain>
        <strain evidence="58">2017-325981-023-01</strain>
        <strain evidence="54">CFIAFB20100120</strain>
        <strain evidence="53">CFIAFB20130012</strain>
        <strain evidence="56">CFIAFB20170037</strain>
        <strain evidence="55">CFIAFB20170045</strain>
        <strain evidence="57">DMG1500109</strain>
    </source>
</reference>
<evidence type="ECO:0000313" key="17">
    <source>
        <dbReference type="EMBL" id="EAC6548346.1"/>
    </source>
</evidence>
<dbReference type="Proteomes" id="UP000478704">
    <property type="component" value="Unassembled WGS sequence"/>
</dbReference>
<evidence type="ECO:0000313" key="60">
    <source>
        <dbReference type="EMBL" id="OET52726.1"/>
    </source>
</evidence>
<dbReference type="Gene3D" id="3.40.50.300">
    <property type="entry name" value="P-loop containing nucleotide triphosphate hydrolases"/>
    <property type="match status" value="1"/>
</dbReference>
<dbReference type="Pfam" id="PF00306">
    <property type="entry name" value="ATP-synt_ab_C"/>
    <property type="match status" value="1"/>
</dbReference>
<dbReference type="EMBL" id="AALEDS010000001">
    <property type="protein sequence ID" value="ECY6543065.1"/>
    <property type="molecule type" value="Genomic_DNA"/>
</dbReference>
<evidence type="ECO:0000313" key="63">
    <source>
        <dbReference type="Proteomes" id="UP000331186"/>
    </source>
</evidence>
<dbReference type="EMBL" id="DAAEEB010000012">
    <property type="protein sequence ID" value="HAA8054237.1"/>
    <property type="molecule type" value="Genomic_DNA"/>
</dbReference>
<evidence type="ECO:0000313" key="31">
    <source>
        <dbReference type="EMBL" id="EAG2997155.1"/>
    </source>
</evidence>
<dbReference type="Proteomes" id="UP000533021">
    <property type="component" value="Unassembled WGS sequence"/>
</dbReference>
<dbReference type="InterPro" id="IPR033732">
    <property type="entry name" value="ATP_synth_F1_a_nt-bd_dom"/>
</dbReference>
<name>A0A0B8R564_LISMN</name>
<dbReference type="Proteomes" id="UP000540117">
    <property type="component" value="Unassembled WGS sequence"/>
</dbReference>
<dbReference type="EMBL" id="AAAIKW010000006">
    <property type="protein sequence ID" value="EAC4552776.1"/>
    <property type="molecule type" value="Genomic_DNA"/>
</dbReference>
<evidence type="ECO:0000313" key="41">
    <source>
        <dbReference type="EMBL" id="EAK8897055.1"/>
    </source>
</evidence>
<evidence type="ECO:0000313" key="79">
    <source>
        <dbReference type="Proteomes" id="UP000403352"/>
    </source>
</evidence>
<dbReference type="Proteomes" id="UP000525850">
    <property type="component" value="Unassembled WGS sequence"/>
</dbReference>
<keyword evidence="5 12" id="KW-0375">Hydrogen ion transport</keyword>
<evidence type="ECO:0000313" key="94">
    <source>
        <dbReference type="Proteomes" id="UP000530452"/>
    </source>
</evidence>
<dbReference type="GO" id="GO:0016787">
    <property type="term" value="F:hydrolase activity"/>
    <property type="evidence" value="ECO:0007669"/>
    <property type="project" value="UniProtKB-KW"/>
</dbReference>
<evidence type="ECO:0000313" key="51">
    <source>
        <dbReference type="EMBL" id="EDP8512982.1"/>
    </source>
</evidence>
<evidence type="ECO:0000313" key="32">
    <source>
        <dbReference type="EMBL" id="EAG4332297.1"/>
    </source>
</evidence>
<dbReference type="Proteomes" id="UP000844415">
    <property type="component" value="Unassembled WGS sequence"/>
</dbReference>
<evidence type="ECO:0000313" key="25">
    <source>
        <dbReference type="EMBL" id="EAE4941949.1"/>
    </source>
</evidence>
<dbReference type="KEGG" id="lmok:CQ02_00550"/>
<evidence type="ECO:0000313" key="85">
    <source>
        <dbReference type="Proteomes" id="UP000467347"/>
    </source>
</evidence>
<keyword evidence="8 12" id="KW-0406">Ion transport</keyword>
<dbReference type="Proteomes" id="UP000478682">
    <property type="component" value="Unassembled WGS sequence"/>
</dbReference>
<feature type="site" description="Required for activity" evidence="12">
    <location>
        <position position="357"/>
    </location>
</feature>
<keyword evidence="7 12" id="KW-1278">Translocase</keyword>
<evidence type="ECO:0000313" key="36">
    <source>
        <dbReference type="EMBL" id="EAG9386859.1"/>
    </source>
</evidence>
<evidence type="ECO:0000313" key="26">
    <source>
        <dbReference type="EMBL" id="EAG0868474.1"/>
    </source>
</evidence>
<dbReference type="PANTHER" id="PTHR48082">
    <property type="entry name" value="ATP SYNTHASE SUBUNIT ALPHA, MITOCHONDRIAL"/>
    <property type="match status" value="1"/>
</dbReference>
<evidence type="ECO:0000313" key="34">
    <source>
        <dbReference type="EMBL" id="EAG6168893.1"/>
    </source>
</evidence>
<evidence type="ECO:0000313" key="64">
    <source>
        <dbReference type="Proteomes" id="UP000336166"/>
    </source>
</evidence>
<evidence type="ECO:0000313" key="33">
    <source>
        <dbReference type="EMBL" id="EAG4461601.1"/>
    </source>
</evidence>
<dbReference type="Proteomes" id="UP000549379">
    <property type="component" value="Unassembled WGS sequence"/>
</dbReference>
<dbReference type="FunFam" id="3.40.50.300:FF:000002">
    <property type="entry name" value="ATP synthase subunit alpha"/>
    <property type="match status" value="1"/>
</dbReference>
<dbReference type="Proteomes" id="UP000376505">
    <property type="component" value="Unassembled WGS sequence"/>
</dbReference>
<evidence type="ECO:0000313" key="78">
    <source>
        <dbReference type="Proteomes" id="UP000398321"/>
    </source>
</evidence>
<dbReference type="EMBL" id="DAAJCS010000001">
    <property type="protein sequence ID" value="HAC0011727.1"/>
    <property type="molecule type" value="Genomic_DNA"/>
</dbReference>
<dbReference type="Proteomes" id="UP000358545">
    <property type="component" value="Unassembled WGS sequence"/>
</dbReference>
<dbReference type="GO" id="GO:0045259">
    <property type="term" value="C:proton-transporting ATP synthase complex"/>
    <property type="evidence" value="ECO:0007669"/>
    <property type="project" value="UniProtKB-KW"/>
</dbReference>
<evidence type="ECO:0000256" key="10">
    <source>
        <dbReference type="ARBA" id="ARBA00023196"/>
    </source>
</evidence>
<evidence type="ECO:0000313" key="75">
    <source>
        <dbReference type="Proteomes" id="UP000379076"/>
    </source>
</evidence>
<dbReference type="InterPro" id="IPR000793">
    <property type="entry name" value="ATP_synth_asu_C"/>
</dbReference>
<evidence type="ECO:0000259" key="13">
    <source>
        <dbReference type="Pfam" id="PF00006"/>
    </source>
</evidence>
<evidence type="ECO:0000256" key="9">
    <source>
        <dbReference type="ARBA" id="ARBA00023136"/>
    </source>
</evidence>
<dbReference type="Proteomes" id="UP000566721">
    <property type="component" value="Unassembled WGS sequence"/>
</dbReference>
<dbReference type="EMBL" id="DABJAN010000003">
    <property type="protein sequence ID" value="HAJ9593619.1"/>
    <property type="molecule type" value="Genomic_DNA"/>
</dbReference>
<dbReference type="Proteomes" id="UP000460224">
    <property type="component" value="Unassembled WGS sequence"/>
</dbReference>
<dbReference type="EMBL" id="AAALRN010000002">
    <property type="protein sequence ID" value="EAD1184638.1"/>
    <property type="molecule type" value="Genomic_DNA"/>
</dbReference>
<evidence type="ECO:0000313" key="69">
    <source>
        <dbReference type="Proteomes" id="UP000350032"/>
    </source>
</evidence>
<dbReference type="InterPro" id="IPR023366">
    <property type="entry name" value="ATP_synth_asu-like_sf"/>
</dbReference>
<gene>
    <name evidence="61" type="primary">atpa_1</name>
    <name evidence="12" type="synonym">atpA</name>
    <name evidence="26" type="ORF">A8L61_14480</name>
    <name evidence="35" type="ORF">AB917_01915</name>
    <name evidence="15" type="ORF">ABZ57_09790</name>
    <name evidence="60" type="ORF">AJL21_02200</name>
    <name evidence="23" type="ORF">ART25_12995</name>
    <name evidence="16" type="ORF">ARY78_13595</name>
    <name evidence="30" type="ORF">B1N52_06205</name>
    <name evidence="29" type="ORF">B1S26_07780</name>
    <name evidence="31" type="ORF">B5K54_07625</name>
    <name evidence="27" type="ORF">BB997_05690</name>
    <name evidence="46" type="ORF">BCZ19_15240</name>
    <name evidence="28" type="ORF">BCZ21_05290</name>
    <name evidence="33" type="ORF">CA369_04815</name>
    <name evidence="32" type="ORF">CAV64_13700</name>
    <name evidence="36" type="ORF">CW845_05100</name>
    <name evidence="38" type="ORF">D4920_07245</name>
    <name evidence="37" type="ORF">D4B11_07840</name>
    <name evidence="39" type="ORF">D5N24_06590</name>
    <name evidence="41" type="ORF">D7104_04995</name>
    <name evidence="59" type="ORF">DCK61_14410</name>
    <name evidence="34" type="ORF">DCT16_05740</name>
    <name evidence="17" type="ORF">DU018_08220</name>
    <name evidence="61" type="ORF">DYZ80_00890</name>
    <name evidence="25" type="ORF">E1W56_07820</name>
    <name evidence="40" type="ORF">E5F58_13965</name>
    <name evidence="22" type="ORF">EX365_08985</name>
    <name evidence="21" type="ORF">EXZ73_03325</name>
    <name evidence="47" type="ORF">F6436_01865</name>
    <name evidence="42" type="ORF">FA835_09515</name>
    <name evidence="44" type="ORF">FLQ97_00845</name>
    <name evidence="43" type="ORF">FLR03_08625</name>
    <name evidence="45" type="ORF">FNX40_02165</name>
    <name evidence="50" type="ORF">FV747_01920</name>
    <name evidence="51" type="ORF">G3O21_000376</name>
    <name evidence="52" type="ORF">GHH22_13925</name>
    <name evidence="57" type="ORF">GI949_01885</name>
    <name evidence="49" type="ORF">GJW51_04655</name>
    <name evidence="48" type="ORF">GQG13_06160</name>
    <name evidence="53" type="ORF">GYR60_10695</name>
    <name evidence="54" type="ORF">GYS09_07195</name>
    <name evidence="55" type="ORF">GYX23_01825</name>
    <name evidence="56" type="ORF">GYY14_04700</name>
    <name evidence="58" type="ORF">HQN34_001825</name>
    <name evidence="18" type="ORF">KV70_01860</name>
    <name evidence="19" type="ORF">QD52_06005</name>
    <name evidence="20" type="ORF">UI29_06020</name>
    <name evidence="24" type="ORF">Y261_12610</name>
</gene>
<keyword evidence="4 12" id="KW-0547">Nucleotide-binding</keyword>
<evidence type="ECO:0000256" key="4">
    <source>
        <dbReference type="ARBA" id="ARBA00022741"/>
    </source>
</evidence>
<dbReference type="InterPro" id="IPR020003">
    <property type="entry name" value="ATPase_a/bsu_AS"/>
</dbReference>
<dbReference type="EMBL" id="AAHZFY010000001">
    <property type="protein sequence ID" value="ECB9512273.1"/>
    <property type="molecule type" value="Genomic_DNA"/>
</dbReference>
<reference evidence="60 105" key="1">
    <citation type="submission" date="2016-09" db="EMBL/GenBank/DDBJ databases">
        <title>100K Listeria isolates.</title>
        <authorList>
            <person name="Chen P."/>
            <person name="Weimer B.C."/>
            <person name="Kong N."/>
            <person name="Huang B."/>
        </authorList>
    </citation>
    <scope>NUCLEOTIDE SEQUENCE [LARGE SCALE GENOMIC DNA]</scope>
    <source>
        <strain evidence="60 105">BCW_2383</strain>
    </source>
</reference>
<evidence type="ECO:0000313" key="95">
    <source>
        <dbReference type="Proteomes" id="UP000533021"/>
    </source>
</evidence>
<dbReference type="Proteomes" id="UP000527632">
    <property type="component" value="Unassembled WGS sequence"/>
</dbReference>
<dbReference type="EMBL" id="AAHZFN010000010">
    <property type="protein sequence ID" value="ECB9473732.1"/>
    <property type="molecule type" value="Genomic_DNA"/>
</dbReference>
<dbReference type="EMBL" id="AABAYG010000003">
    <property type="protein sequence ID" value="EAG2245308.1"/>
    <property type="molecule type" value="Genomic_DNA"/>
</dbReference>
<dbReference type="EMBL" id="AANDSR010000002">
    <property type="protein sequence ID" value="EDN9835958.1"/>
    <property type="molecule type" value="Genomic_DNA"/>
</dbReference>
<dbReference type="EMBL" id="AABBZO010000004">
    <property type="protein sequence ID" value="EAG4461601.1"/>
    <property type="molecule type" value="Genomic_DNA"/>
</dbReference>
<dbReference type="Proteomes" id="UP000354255">
    <property type="component" value="Unassembled WGS sequence"/>
</dbReference>
<evidence type="ECO:0000313" key="46">
    <source>
        <dbReference type="EMBL" id="ECX6926006.1"/>
    </source>
</evidence>
<dbReference type="Proteomes" id="UP000337746">
    <property type="component" value="Unassembled WGS sequence"/>
</dbReference>
<feature type="domain" description="ATPase F1/V1/A1 complex alpha/beta subunit nucleotide-binding" evidence="13">
    <location>
        <begin position="144"/>
        <end position="359"/>
    </location>
</feature>
<dbReference type="EMBL" id="QDAY01000006">
    <property type="protein sequence ID" value="KAA9447499.1"/>
    <property type="molecule type" value="Genomic_DNA"/>
</dbReference>
<dbReference type="EMBL" id="AABEKY010000002">
    <property type="protein sequence ID" value="EAG9386859.1"/>
    <property type="molecule type" value="Genomic_DNA"/>
</dbReference>
<comment type="subcellular location">
    <subcellularLocation>
        <location evidence="12">Cell membrane</location>
        <topology evidence="12">Peripheral membrane protein</topology>
    </subcellularLocation>
    <subcellularLocation>
        <location evidence="1">Membrane</location>
    </subcellularLocation>
</comment>
<dbReference type="Proteomes" id="UP000467536">
    <property type="component" value="Unassembled WGS sequence"/>
</dbReference>
<evidence type="ECO:0000313" key="66">
    <source>
        <dbReference type="Proteomes" id="UP000339309"/>
    </source>
</evidence>
<dbReference type="EMBL" id="AABGUK010000006">
    <property type="protein sequence ID" value="EAH4243093.1"/>
    <property type="molecule type" value="Genomic_DNA"/>
</dbReference>
<evidence type="ECO:0000313" key="21">
    <source>
        <dbReference type="EMBL" id="EAD5773316.1"/>
    </source>
</evidence>
<dbReference type="Proteomes" id="UP000843503">
    <property type="component" value="Unassembled WGS sequence"/>
</dbReference>
<dbReference type="EMBL" id="AABDGJ010000001">
    <property type="protein sequence ID" value="EAG6989351.1"/>
    <property type="molecule type" value="Genomic_DNA"/>
</dbReference>
<dbReference type="EMBL" id="AAAMZD010000002">
    <property type="protein sequence ID" value="EAD3792335.1"/>
    <property type="molecule type" value="Genomic_DNA"/>
</dbReference>
<evidence type="ECO:0000256" key="2">
    <source>
        <dbReference type="ARBA" id="ARBA00008936"/>
    </source>
</evidence>
<comment type="caution">
    <text evidence="12">Lacks conserved residue(s) required for the propagation of feature annotation.</text>
</comment>
<dbReference type="GO" id="GO:0043531">
    <property type="term" value="F:ADP binding"/>
    <property type="evidence" value="ECO:0007669"/>
    <property type="project" value="TreeGrafter"/>
</dbReference>
<comment type="similarity">
    <text evidence="2 12">Belongs to the ATPase alpha/beta chains family.</text>
</comment>
<evidence type="ECO:0000313" key="67">
    <source>
        <dbReference type="Proteomes" id="UP000344343"/>
    </source>
</evidence>
<dbReference type="Proteomes" id="UP000427828">
    <property type="component" value="Unassembled WGS sequence"/>
</dbReference>
<dbReference type="EMBL" id="AABCVX010000002">
    <property type="protein sequence ID" value="EAG6168893.1"/>
    <property type="molecule type" value="Genomic_DNA"/>
</dbReference>
<dbReference type="PROSITE" id="PS00152">
    <property type="entry name" value="ATPASE_ALPHA_BETA"/>
    <property type="match status" value="1"/>
</dbReference>
<reference evidence="61 62" key="2">
    <citation type="journal article" date="2018" name="BMC Genomics">
        <title>Genes significantly associated with lineage II food isolates of Listeria monocytogenes.</title>
        <authorList>
            <person name="Pirone-Davies C."/>
            <person name="Chen Y."/>
            <person name="Pightling A."/>
            <person name="Ryan G."/>
            <person name="Wang Y."/>
            <person name="Yao K."/>
            <person name="Hoffmann M."/>
            <person name="Allard M.W."/>
        </authorList>
    </citation>
    <scope>NUCLEOTIDE SEQUENCE [LARGE SCALE GENOMIC DNA]</scope>
    <source>
        <strain evidence="61 62">PNUSAL000550</strain>
    </source>
</reference>
<evidence type="ECO:0000313" key="39">
    <source>
        <dbReference type="EMBL" id="EAH3294058.1"/>
    </source>
</evidence>
<dbReference type="Gene3D" id="1.20.150.20">
    <property type="entry name" value="ATP synthase alpha/beta chain, C-terminal domain"/>
    <property type="match status" value="1"/>
</dbReference>
<evidence type="ECO:0000313" key="90">
    <source>
        <dbReference type="Proteomes" id="UP000522199"/>
    </source>
</evidence>
<keyword evidence="10 12" id="KW-0139">CF(1)</keyword>
<dbReference type="EMBL" id="AANPAU010000001">
    <property type="protein sequence ID" value="EDP8512982.1"/>
    <property type="molecule type" value="Genomic_DNA"/>
</dbReference>
<evidence type="ECO:0000313" key="96">
    <source>
        <dbReference type="Proteomes" id="UP000540117"/>
    </source>
</evidence>
<evidence type="ECO:0000313" key="80">
    <source>
        <dbReference type="Proteomes" id="UP000410967"/>
    </source>
</evidence>
<dbReference type="SUPFAM" id="SSF52540">
    <property type="entry name" value="P-loop containing nucleoside triphosphate hydrolases"/>
    <property type="match status" value="1"/>
</dbReference>
<dbReference type="GO" id="GO:0005524">
    <property type="term" value="F:ATP binding"/>
    <property type="evidence" value="ECO:0007669"/>
    <property type="project" value="UniProtKB-UniRule"/>
</dbReference>